<dbReference type="Proteomes" id="UP000193920">
    <property type="component" value="Unassembled WGS sequence"/>
</dbReference>
<sequence length="172" mass="20008">MFILVLLMGDKNTGKTCILSRFAYNEFSIKSKSKYGIDFGTKVVQLNNNKASINTHIWDTSRYSRHIPLFYLKGSICILVVYDITNEDSFDNSRFWIQDIKSKYERLRSKEDTMSIMLIGNKIDQENEREVSYEKAKKFADDEKVLFEEISALGAVNIDRAFHCVLEGIFKF</sequence>
<dbReference type="Gene3D" id="3.40.50.300">
    <property type="entry name" value="P-loop containing nucleotide triphosphate hydrolases"/>
    <property type="match status" value="1"/>
</dbReference>
<name>A0A1Y2C2L0_9FUNG</name>
<dbReference type="EMBL" id="MCOG01000125">
    <property type="protein sequence ID" value="ORY41124.1"/>
    <property type="molecule type" value="Genomic_DNA"/>
</dbReference>
<evidence type="ECO:0000313" key="2">
    <source>
        <dbReference type="EMBL" id="ORY41124.1"/>
    </source>
</evidence>
<dbReference type="SMART" id="SM00173">
    <property type="entry name" value="RAS"/>
    <property type="match status" value="1"/>
</dbReference>
<comment type="similarity">
    <text evidence="1">Belongs to the small GTPase superfamily. Rab family.</text>
</comment>
<dbReference type="STRING" id="1754190.A0A1Y2C2L0"/>
<evidence type="ECO:0000313" key="3">
    <source>
        <dbReference type="Proteomes" id="UP000193920"/>
    </source>
</evidence>
<dbReference type="OrthoDB" id="9989112at2759"/>
<accession>A0A1Y2C2L0</accession>
<evidence type="ECO:0000256" key="1">
    <source>
        <dbReference type="ARBA" id="ARBA00006270"/>
    </source>
</evidence>
<dbReference type="InterPro" id="IPR050209">
    <property type="entry name" value="Rab_GTPases_membrane_traffic"/>
</dbReference>
<comment type="caution">
    <text evidence="2">The sequence shown here is derived from an EMBL/GenBank/DDBJ whole genome shotgun (WGS) entry which is preliminary data.</text>
</comment>
<reference evidence="2 3" key="1">
    <citation type="submission" date="2016-08" db="EMBL/GenBank/DDBJ databases">
        <title>A Parts List for Fungal Cellulosomes Revealed by Comparative Genomics.</title>
        <authorList>
            <consortium name="DOE Joint Genome Institute"/>
            <person name="Haitjema C.H."/>
            <person name="Gilmore S.P."/>
            <person name="Henske J.K."/>
            <person name="Solomon K.V."/>
            <person name="De Groot R."/>
            <person name="Kuo A."/>
            <person name="Mondo S.J."/>
            <person name="Salamov A.A."/>
            <person name="Labutti K."/>
            <person name="Zhao Z."/>
            <person name="Chiniquy J."/>
            <person name="Barry K."/>
            <person name="Brewer H.M."/>
            <person name="Purvine S.O."/>
            <person name="Wright A.T."/>
            <person name="Boxma B."/>
            <person name="Van Alen T."/>
            <person name="Hackstein J.H."/>
            <person name="Baker S.E."/>
            <person name="Grigoriev I.V."/>
            <person name="O'Malley M.A."/>
        </authorList>
    </citation>
    <scope>NUCLEOTIDE SEQUENCE [LARGE SCALE GENOMIC DNA]</scope>
    <source>
        <strain evidence="2 3">G1</strain>
    </source>
</reference>
<dbReference type="InterPro" id="IPR027417">
    <property type="entry name" value="P-loop_NTPase"/>
</dbReference>
<dbReference type="PROSITE" id="PS51421">
    <property type="entry name" value="RAS"/>
    <property type="match status" value="1"/>
</dbReference>
<dbReference type="PRINTS" id="PR00449">
    <property type="entry name" value="RASTRNSFRMNG"/>
</dbReference>
<dbReference type="InterPro" id="IPR005225">
    <property type="entry name" value="Small_GTP-bd"/>
</dbReference>
<dbReference type="GO" id="GO:0005525">
    <property type="term" value="F:GTP binding"/>
    <property type="evidence" value="ECO:0007669"/>
    <property type="project" value="InterPro"/>
</dbReference>
<dbReference type="NCBIfam" id="TIGR00231">
    <property type="entry name" value="small_GTP"/>
    <property type="match status" value="1"/>
</dbReference>
<evidence type="ECO:0008006" key="4">
    <source>
        <dbReference type="Google" id="ProtNLM"/>
    </source>
</evidence>
<keyword evidence="3" id="KW-1185">Reference proteome</keyword>
<gene>
    <name evidence="2" type="ORF">LY90DRAFT_418584</name>
</gene>
<dbReference type="FunFam" id="3.40.50.300:FF:001447">
    <property type="entry name" value="Ras-related protein Rab-1B"/>
    <property type="match status" value="1"/>
</dbReference>
<dbReference type="SMART" id="SM00174">
    <property type="entry name" value="RHO"/>
    <property type="match status" value="1"/>
</dbReference>
<dbReference type="AlphaFoldDB" id="A0A1Y2C2L0"/>
<organism evidence="2 3">
    <name type="scientific">Neocallimastix californiae</name>
    <dbReference type="NCBI Taxonomy" id="1754190"/>
    <lineage>
        <taxon>Eukaryota</taxon>
        <taxon>Fungi</taxon>
        <taxon>Fungi incertae sedis</taxon>
        <taxon>Chytridiomycota</taxon>
        <taxon>Chytridiomycota incertae sedis</taxon>
        <taxon>Neocallimastigomycetes</taxon>
        <taxon>Neocallimastigales</taxon>
        <taxon>Neocallimastigaceae</taxon>
        <taxon>Neocallimastix</taxon>
    </lineage>
</organism>
<dbReference type="Pfam" id="PF00071">
    <property type="entry name" value="Ras"/>
    <property type="match status" value="1"/>
</dbReference>
<dbReference type="PROSITE" id="PS51419">
    <property type="entry name" value="RAB"/>
    <property type="match status" value="1"/>
</dbReference>
<dbReference type="GO" id="GO:0003924">
    <property type="term" value="F:GTPase activity"/>
    <property type="evidence" value="ECO:0007669"/>
    <property type="project" value="InterPro"/>
</dbReference>
<dbReference type="CDD" id="cd00154">
    <property type="entry name" value="Rab"/>
    <property type="match status" value="1"/>
</dbReference>
<protein>
    <recommendedName>
        <fullName evidence="4">Ras-domain-containing protein</fullName>
    </recommendedName>
</protein>
<dbReference type="InterPro" id="IPR001806">
    <property type="entry name" value="Small_GTPase"/>
</dbReference>
<dbReference type="PANTHER" id="PTHR47979">
    <property type="entry name" value="DRAB11-RELATED"/>
    <property type="match status" value="1"/>
</dbReference>
<dbReference type="SMART" id="SM00175">
    <property type="entry name" value="RAB"/>
    <property type="match status" value="1"/>
</dbReference>
<dbReference type="SUPFAM" id="SSF52540">
    <property type="entry name" value="P-loop containing nucleoside triphosphate hydrolases"/>
    <property type="match status" value="1"/>
</dbReference>
<proteinExistence type="inferred from homology"/>